<gene>
    <name evidence="2" type="ORF">GCM10008967_34330</name>
</gene>
<dbReference type="RefSeq" id="WP_343801738.1">
    <property type="nucleotide sequence ID" value="NZ_BAAADJ010000059.1"/>
</dbReference>
<feature type="region of interest" description="Disordered" evidence="1">
    <location>
        <begin position="32"/>
        <end position="66"/>
    </location>
</feature>
<evidence type="ECO:0000256" key="1">
    <source>
        <dbReference type="SAM" id="MobiDB-lite"/>
    </source>
</evidence>
<comment type="caution">
    <text evidence="2">The sequence shown here is derived from an EMBL/GenBank/DDBJ whole genome shotgun (WGS) entry which is preliminary data.</text>
</comment>
<reference evidence="3" key="1">
    <citation type="journal article" date="2019" name="Int. J. Syst. Evol. Microbiol.">
        <title>The Global Catalogue of Microorganisms (GCM) 10K type strain sequencing project: providing services to taxonomists for standard genome sequencing and annotation.</title>
        <authorList>
            <consortium name="The Broad Institute Genomics Platform"/>
            <consortium name="The Broad Institute Genome Sequencing Center for Infectious Disease"/>
            <person name="Wu L."/>
            <person name="Ma J."/>
        </authorList>
    </citation>
    <scope>NUCLEOTIDE SEQUENCE [LARGE SCALE GENOMIC DNA]</scope>
    <source>
        <strain evidence="3">JCM 9731</strain>
    </source>
</reference>
<sequence>MSNIIEMLMDNPFIIVVILGILSSVFSKMKAPQQQQHERTPPKRTTSGRNSASPVSETRRMETYNAPVETVETFKAEASDTNELLQRAERAEQAKKRSKVMDNPITMGAIENSDITKPKQMLDQNPKSILQGFIWAEVLSPPKSKRKSNI</sequence>
<feature type="compositionally biased region" description="Polar residues" evidence="1">
    <location>
        <begin position="43"/>
        <end position="56"/>
    </location>
</feature>
<dbReference type="EMBL" id="BAAADJ010000059">
    <property type="protein sequence ID" value="GAA0341109.1"/>
    <property type="molecule type" value="Genomic_DNA"/>
</dbReference>
<evidence type="ECO:0000313" key="2">
    <source>
        <dbReference type="EMBL" id="GAA0341109.1"/>
    </source>
</evidence>
<accession>A0ABP3GDF3</accession>
<dbReference type="Proteomes" id="UP001500782">
    <property type="component" value="Unassembled WGS sequence"/>
</dbReference>
<name>A0ABP3GDF3_9BACI</name>
<proteinExistence type="predicted"/>
<protein>
    <submittedName>
        <fullName evidence="2">Uncharacterized protein</fullName>
    </submittedName>
</protein>
<evidence type="ECO:0000313" key="3">
    <source>
        <dbReference type="Proteomes" id="UP001500782"/>
    </source>
</evidence>
<organism evidence="2 3">
    <name type="scientific">Bacillus carboniphilus</name>
    <dbReference type="NCBI Taxonomy" id="86663"/>
    <lineage>
        <taxon>Bacteria</taxon>
        <taxon>Bacillati</taxon>
        <taxon>Bacillota</taxon>
        <taxon>Bacilli</taxon>
        <taxon>Bacillales</taxon>
        <taxon>Bacillaceae</taxon>
        <taxon>Bacillus</taxon>
    </lineage>
</organism>
<keyword evidence="3" id="KW-1185">Reference proteome</keyword>